<evidence type="ECO:0000313" key="8">
    <source>
        <dbReference type="EMBL" id="RDV29359.1"/>
    </source>
</evidence>
<dbReference type="OrthoDB" id="9801455at2"/>
<evidence type="ECO:0000256" key="6">
    <source>
        <dbReference type="RuleBase" id="RU361187"/>
    </source>
</evidence>
<evidence type="ECO:0000256" key="4">
    <source>
        <dbReference type="PIRSR" id="PIRSR606710-1"/>
    </source>
</evidence>
<dbReference type="Gene3D" id="2.60.120.200">
    <property type="match status" value="1"/>
</dbReference>
<reference evidence="9" key="1">
    <citation type="submission" date="2018-08" db="EMBL/GenBank/DDBJ databases">
        <authorList>
            <person name="Zhang J."/>
            <person name="Du Z.-J."/>
        </authorList>
    </citation>
    <scope>NUCLEOTIDE SEQUENCE [LARGE SCALE GENOMIC DNA]</scope>
    <source>
        <strain evidence="9">KCTC 52655</strain>
    </source>
</reference>
<dbReference type="GO" id="GO:0004553">
    <property type="term" value="F:hydrolase activity, hydrolyzing O-glycosyl compounds"/>
    <property type="evidence" value="ECO:0007669"/>
    <property type="project" value="InterPro"/>
</dbReference>
<feature type="active site" description="Proton donor" evidence="4">
    <location>
        <position position="208"/>
    </location>
</feature>
<dbReference type="Gene3D" id="2.115.10.20">
    <property type="entry name" value="Glycosyl hydrolase domain, family 43"/>
    <property type="match status" value="1"/>
</dbReference>
<feature type="active site" description="Proton acceptor" evidence="4">
    <location>
        <position position="30"/>
    </location>
</feature>
<dbReference type="PANTHER" id="PTHR42812">
    <property type="entry name" value="BETA-XYLOSIDASE"/>
    <property type="match status" value="1"/>
</dbReference>
<name>A0A3D8MER0_9ALTE</name>
<dbReference type="GO" id="GO:0005975">
    <property type="term" value="P:carbohydrate metabolic process"/>
    <property type="evidence" value="ECO:0007669"/>
    <property type="project" value="InterPro"/>
</dbReference>
<dbReference type="Pfam" id="PF17851">
    <property type="entry name" value="GH43_C2"/>
    <property type="match status" value="1"/>
</dbReference>
<comment type="similarity">
    <text evidence="1 6">Belongs to the glycosyl hydrolase 43 family.</text>
</comment>
<keyword evidence="3 6" id="KW-0326">Glycosidase</keyword>
<dbReference type="InterPro" id="IPR023296">
    <property type="entry name" value="Glyco_hydro_beta-prop_sf"/>
</dbReference>
<organism evidence="8 9">
    <name type="scientific">Alteromonas aestuariivivens</name>
    <dbReference type="NCBI Taxonomy" id="1938339"/>
    <lineage>
        <taxon>Bacteria</taxon>
        <taxon>Pseudomonadati</taxon>
        <taxon>Pseudomonadota</taxon>
        <taxon>Gammaproteobacteria</taxon>
        <taxon>Alteromonadales</taxon>
        <taxon>Alteromonadaceae</taxon>
        <taxon>Alteromonas/Salinimonas group</taxon>
        <taxon>Alteromonas</taxon>
    </lineage>
</organism>
<dbReference type="Proteomes" id="UP000256561">
    <property type="component" value="Unassembled WGS sequence"/>
</dbReference>
<proteinExistence type="inferred from homology"/>
<keyword evidence="9" id="KW-1185">Reference proteome</keyword>
<comment type="caution">
    <text evidence="8">The sequence shown here is derived from an EMBL/GenBank/DDBJ whole genome shotgun (WGS) entry which is preliminary data.</text>
</comment>
<dbReference type="SUPFAM" id="SSF75005">
    <property type="entry name" value="Arabinanase/levansucrase/invertase"/>
    <property type="match status" value="1"/>
</dbReference>
<dbReference type="RefSeq" id="WP_115591649.1">
    <property type="nucleotide sequence ID" value="NZ_QRHA01000001.1"/>
</dbReference>
<gene>
    <name evidence="8" type="ORF">DXV75_02615</name>
</gene>
<dbReference type="InterPro" id="IPR006710">
    <property type="entry name" value="Glyco_hydro_43"/>
</dbReference>
<dbReference type="SUPFAM" id="SSF49899">
    <property type="entry name" value="Concanavalin A-like lectins/glucanases"/>
    <property type="match status" value="1"/>
</dbReference>
<dbReference type="CDD" id="cd18617">
    <property type="entry name" value="GH43_XynB-like"/>
    <property type="match status" value="1"/>
</dbReference>
<evidence type="ECO:0000256" key="5">
    <source>
        <dbReference type="PIRSR" id="PIRSR606710-2"/>
    </source>
</evidence>
<feature type="domain" description="Beta-xylosidase C-terminal Concanavalin A-like" evidence="7">
    <location>
        <begin position="343"/>
        <end position="532"/>
    </location>
</feature>
<evidence type="ECO:0000256" key="2">
    <source>
        <dbReference type="ARBA" id="ARBA00022801"/>
    </source>
</evidence>
<evidence type="ECO:0000313" key="9">
    <source>
        <dbReference type="Proteomes" id="UP000256561"/>
    </source>
</evidence>
<dbReference type="EMBL" id="QRHA01000001">
    <property type="protein sequence ID" value="RDV29359.1"/>
    <property type="molecule type" value="Genomic_DNA"/>
</dbReference>
<evidence type="ECO:0000256" key="3">
    <source>
        <dbReference type="ARBA" id="ARBA00023295"/>
    </source>
</evidence>
<evidence type="ECO:0000256" key="1">
    <source>
        <dbReference type="ARBA" id="ARBA00009865"/>
    </source>
</evidence>
<dbReference type="Pfam" id="PF04616">
    <property type="entry name" value="Glyco_hydro_43"/>
    <property type="match status" value="1"/>
</dbReference>
<dbReference type="PANTHER" id="PTHR42812:SF12">
    <property type="entry name" value="BETA-XYLOSIDASE-RELATED"/>
    <property type="match status" value="1"/>
</dbReference>
<evidence type="ECO:0000259" key="7">
    <source>
        <dbReference type="Pfam" id="PF17851"/>
    </source>
</evidence>
<sequence length="552" mass="62240">MAACLLPVEANETLPSVCFENPVLPGFHPDPSIVRVGDDFYLVNSSFEWFPGVPIFHSKDLVNWRQIGHVLNRPSQLNMVKNRPSSGIWAPTIRYQDGLFYVVVTCKQCQNSEHESNNLFVTAKDPAGSWSEPVWIKGAKGIDPTLFWDDDGKPYYLGTTHDESIGGPRKWPTEDRVYIQPIDLETGYLTGEPTILLNGHAQNARFAEGPHLYRRDGKYIVMIAEGGTWNSHAITVFESDKLLGPYQPQQINPVLTHRHLGNDAQITTLGHADLVDTPDGDWWAVMLGVRPRSNGNYYLGRETFLTSVSWQGTTPIFNPGFGRVFLREQRPDLEPEMWVKNHRDEFDGTELALHWNFLRTPQSDFYRISDGQLLLKAKPVALTEQDNPALVAQRITSHYQQFGTQLDFQPQAEHEAAGLTLYQNDRFHYRLERFVGGVRLIRAYNTDRKQLAETVVASADYREPSVQLWAKLTGDDIQFLFGEDRQSLQPLGELQSVDAISTNHSGGFIGAYAGVFHTGSLSGSWAGFDWFDAAPLATRDTLPLTEYNPLCN</sequence>
<dbReference type="InterPro" id="IPR051795">
    <property type="entry name" value="Glycosyl_Hydrlase_43"/>
</dbReference>
<dbReference type="InterPro" id="IPR013320">
    <property type="entry name" value="ConA-like_dom_sf"/>
</dbReference>
<accession>A0A3D8MER0</accession>
<feature type="site" description="Important for catalytic activity, responsible for pKa modulation of the active site Glu and correct orientation of both the proton donor and substrate" evidence="5">
    <location>
        <position position="143"/>
    </location>
</feature>
<dbReference type="InterPro" id="IPR041542">
    <property type="entry name" value="GH43_C2"/>
</dbReference>
<keyword evidence="2 6" id="KW-0378">Hydrolase</keyword>
<dbReference type="AlphaFoldDB" id="A0A3D8MER0"/>
<protein>
    <submittedName>
        <fullName evidence="8">Glycoside hydrolase family 43 protein</fullName>
    </submittedName>
</protein>